<dbReference type="InterPro" id="IPR016187">
    <property type="entry name" value="CTDL_fold"/>
</dbReference>
<dbReference type="InParanoid" id="F6XAV8"/>
<protein>
    <recommendedName>
        <fullName evidence="2">C-type lectin domain-containing protein</fullName>
    </recommendedName>
</protein>
<accession>F6XAV8</accession>
<dbReference type="Ensembl" id="ENSCINT00000026109.1">
    <property type="protein sequence ID" value="ENSCINP00000025863.1"/>
    <property type="gene ID" value="ENSCING00000014256.1"/>
</dbReference>
<dbReference type="PANTHER" id="PTHR22803">
    <property type="entry name" value="MANNOSE, PHOSPHOLIPASE, LECTIN RECEPTOR RELATED"/>
    <property type="match status" value="1"/>
</dbReference>
<dbReference type="GO" id="GO:0038187">
    <property type="term" value="F:pattern recognition receptor activity"/>
    <property type="evidence" value="ECO:0000318"/>
    <property type="project" value="GO_Central"/>
</dbReference>
<name>F6XAV8_CIOIN</name>
<keyword evidence="4" id="KW-1185">Reference proteome</keyword>
<feature type="domain" description="C-type lectin" evidence="2">
    <location>
        <begin position="34"/>
        <end position="159"/>
    </location>
</feature>
<evidence type="ECO:0000313" key="4">
    <source>
        <dbReference type="Proteomes" id="UP000008144"/>
    </source>
</evidence>
<dbReference type="GO" id="GO:0030246">
    <property type="term" value="F:carbohydrate binding"/>
    <property type="evidence" value="ECO:0000318"/>
    <property type="project" value="GO_Central"/>
</dbReference>
<dbReference type="Pfam" id="PF00059">
    <property type="entry name" value="Lectin_C"/>
    <property type="match status" value="1"/>
</dbReference>
<dbReference type="HOGENOM" id="CLU_945033_0_0_1"/>
<evidence type="ECO:0000259" key="2">
    <source>
        <dbReference type="PROSITE" id="PS50041"/>
    </source>
</evidence>
<dbReference type="InterPro" id="IPR050111">
    <property type="entry name" value="C-type_lectin/snaclec_domain"/>
</dbReference>
<proteinExistence type="predicted"/>
<reference evidence="3" key="3">
    <citation type="submission" date="2025-08" db="UniProtKB">
        <authorList>
            <consortium name="Ensembl"/>
        </authorList>
    </citation>
    <scope>IDENTIFICATION</scope>
</reference>
<dbReference type="AlphaFoldDB" id="F6XAV8"/>
<sequence length="295" mass="33108">MTSSSRHYYVIMKLLYVITSFLFATCVAETWHELNGVEYFIYRGQKQNFSSAESFCEEKNASLVLIKSKQIQDFLAEKIGNSTDRPHSFYIGLLRINGTKHGFQWIDGTPLTFTQWRNREPNNKLQMEDCVQMGRRGRLDATYSWNDMPCHSNTKVICQRPTKEKVTTSSVIVTSATTVTTQVSLDEKLIKSSTVKDGTVLPNTSDTETLTNFPTTSNPTTLYGTLVKMSTVENTPPQTDHTSSFYTVEFNPTSSEPLPTSTIDGKIETVKLTTQQMLRSSTKTQTIPASTTVGT</sequence>
<dbReference type="PROSITE" id="PS50041">
    <property type="entry name" value="C_TYPE_LECTIN_2"/>
    <property type="match status" value="1"/>
</dbReference>
<reference evidence="4" key="1">
    <citation type="journal article" date="2002" name="Science">
        <title>The draft genome of Ciona intestinalis: insights into chordate and vertebrate origins.</title>
        <authorList>
            <person name="Dehal P."/>
            <person name="Satou Y."/>
            <person name="Campbell R.K."/>
            <person name="Chapman J."/>
            <person name="Degnan B."/>
            <person name="De Tomaso A."/>
            <person name="Davidson B."/>
            <person name="Di Gregorio A."/>
            <person name="Gelpke M."/>
            <person name="Goodstein D.M."/>
            <person name="Harafuji N."/>
            <person name="Hastings K.E."/>
            <person name="Ho I."/>
            <person name="Hotta K."/>
            <person name="Huang W."/>
            <person name="Kawashima T."/>
            <person name="Lemaire P."/>
            <person name="Martinez D."/>
            <person name="Meinertzhagen I.A."/>
            <person name="Necula S."/>
            <person name="Nonaka M."/>
            <person name="Putnam N."/>
            <person name="Rash S."/>
            <person name="Saiga H."/>
            <person name="Satake M."/>
            <person name="Terry A."/>
            <person name="Yamada L."/>
            <person name="Wang H.G."/>
            <person name="Awazu S."/>
            <person name="Azumi K."/>
            <person name="Boore J."/>
            <person name="Branno M."/>
            <person name="Chin-Bow S."/>
            <person name="DeSantis R."/>
            <person name="Doyle S."/>
            <person name="Francino P."/>
            <person name="Keys D.N."/>
            <person name="Haga S."/>
            <person name="Hayashi H."/>
            <person name="Hino K."/>
            <person name="Imai K.S."/>
            <person name="Inaba K."/>
            <person name="Kano S."/>
            <person name="Kobayashi K."/>
            <person name="Kobayashi M."/>
            <person name="Lee B.I."/>
            <person name="Makabe K.W."/>
            <person name="Manohar C."/>
            <person name="Matassi G."/>
            <person name="Medina M."/>
            <person name="Mochizuki Y."/>
            <person name="Mount S."/>
            <person name="Morishita T."/>
            <person name="Miura S."/>
            <person name="Nakayama A."/>
            <person name="Nishizaka S."/>
            <person name="Nomoto H."/>
            <person name="Ohta F."/>
            <person name="Oishi K."/>
            <person name="Rigoutsos I."/>
            <person name="Sano M."/>
            <person name="Sasaki A."/>
            <person name="Sasakura Y."/>
            <person name="Shoguchi E."/>
            <person name="Shin-i T."/>
            <person name="Spagnuolo A."/>
            <person name="Stainier D."/>
            <person name="Suzuki M.M."/>
            <person name="Tassy O."/>
            <person name="Takatori N."/>
            <person name="Tokuoka M."/>
            <person name="Yagi K."/>
            <person name="Yoshizaki F."/>
            <person name="Wada S."/>
            <person name="Zhang C."/>
            <person name="Hyatt P.D."/>
            <person name="Larimer F."/>
            <person name="Detter C."/>
            <person name="Doggett N."/>
            <person name="Glavina T."/>
            <person name="Hawkins T."/>
            <person name="Richardson P."/>
            <person name="Lucas S."/>
            <person name="Kohara Y."/>
            <person name="Levine M."/>
            <person name="Satoh N."/>
            <person name="Rokhsar D.S."/>
        </authorList>
    </citation>
    <scope>NUCLEOTIDE SEQUENCE [LARGE SCALE GENOMIC DNA]</scope>
</reference>
<reference evidence="3" key="2">
    <citation type="journal article" date="2008" name="Genome Biol.">
        <title>Improved genome assembly and evidence-based global gene model set for the chordate Ciona intestinalis: new insight into intron and operon populations.</title>
        <authorList>
            <person name="Satou Y."/>
            <person name="Mineta K."/>
            <person name="Ogasawara M."/>
            <person name="Sasakura Y."/>
            <person name="Shoguchi E."/>
            <person name="Ueno K."/>
            <person name="Yamada L."/>
            <person name="Matsumoto J."/>
            <person name="Wasserscheid J."/>
            <person name="Dewar K."/>
            <person name="Wiley G.B."/>
            <person name="Macmil S.L."/>
            <person name="Roe B.A."/>
            <person name="Zeller R.W."/>
            <person name="Hastings K.E."/>
            <person name="Lemaire P."/>
            <person name="Lindquist E."/>
            <person name="Endo T."/>
            <person name="Hotta K."/>
            <person name="Inaba K."/>
        </authorList>
    </citation>
    <scope>NUCLEOTIDE SEQUENCE [LARGE SCALE GENOMIC DNA]</scope>
    <source>
        <strain evidence="3">wild type</strain>
    </source>
</reference>
<dbReference type="OMA" id="TIMATHA"/>
<dbReference type="SMART" id="SM00034">
    <property type="entry name" value="CLECT"/>
    <property type="match status" value="1"/>
</dbReference>
<dbReference type="InterPro" id="IPR001304">
    <property type="entry name" value="C-type_lectin-like"/>
</dbReference>
<keyword evidence="1" id="KW-0732">Signal</keyword>
<dbReference type="Gene3D" id="3.10.100.10">
    <property type="entry name" value="Mannose-Binding Protein A, subunit A"/>
    <property type="match status" value="1"/>
</dbReference>
<feature type="signal peptide" evidence="1">
    <location>
        <begin position="1"/>
        <end position="28"/>
    </location>
</feature>
<dbReference type="Proteomes" id="UP000008144">
    <property type="component" value="Chromosome 9"/>
</dbReference>
<dbReference type="GO" id="GO:0006955">
    <property type="term" value="P:immune response"/>
    <property type="evidence" value="ECO:0000318"/>
    <property type="project" value="GO_Central"/>
</dbReference>
<dbReference type="GeneTree" id="ENSGT01030000234575"/>
<evidence type="ECO:0000313" key="3">
    <source>
        <dbReference type="Ensembl" id="ENSCINP00000025863.1"/>
    </source>
</evidence>
<evidence type="ECO:0000256" key="1">
    <source>
        <dbReference type="SAM" id="SignalP"/>
    </source>
</evidence>
<dbReference type="GO" id="GO:0009897">
    <property type="term" value="C:external side of plasma membrane"/>
    <property type="evidence" value="ECO:0000318"/>
    <property type="project" value="GO_Central"/>
</dbReference>
<dbReference type="InterPro" id="IPR016186">
    <property type="entry name" value="C-type_lectin-like/link_sf"/>
</dbReference>
<organism evidence="3 4">
    <name type="scientific">Ciona intestinalis</name>
    <name type="common">Transparent sea squirt</name>
    <name type="synonym">Ascidia intestinalis</name>
    <dbReference type="NCBI Taxonomy" id="7719"/>
    <lineage>
        <taxon>Eukaryota</taxon>
        <taxon>Metazoa</taxon>
        <taxon>Chordata</taxon>
        <taxon>Tunicata</taxon>
        <taxon>Ascidiacea</taxon>
        <taxon>Phlebobranchia</taxon>
        <taxon>Cionidae</taxon>
        <taxon>Ciona</taxon>
    </lineage>
</organism>
<dbReference type="EMBL" id="EAAA01002848">
    <property type="status" value="NOT_ANNOTATED_CDS"/>
    <property type="molecule type" value="Genomic_DNA"/>
</dbReference>
<dbReference type="SUPFAM" id="SSF56436">
    <property type="entry name" value="C-type lectin-like"/>
    <property type="match status" value="1"/>
</dbReference>
<reference evidence="3" key="4">
    <citation type="submission" date="2025-09" db="UniProtKB">
        <authorList>
            <consortium name="Ensembl"/>
        </authorList>
    </citation>
    <scope>IDENTIFICATION</scope>
</reference>
<dbReference type="CDD" id="cd00037">
    <property type="entry name" value="CLECT"/>
    <property type="match status" value="1"/>
</dbReference>
<feature type="chain" id="PRO_5003350421" description="C-type lectin domain-containing protein" evidence="1">
    <location>
        <begin position="29"/>
        <end position="295"/>
    </location>
</feature>